<dbReference type="FunFam" id="1.25.40.10:FF:000380">
    <property type="entry name" value="Pentatricopeptide repeat-containing protein, chloroplastic"/>
    <property type="match status" value="1"/>
</dbReference>
<feature type="repeat" description="PPR" evidence="3">
    <location>
        <begin position="495"/>
        <end position="529"/>
    </location>
</feature>
<accession>A0AAJ6UVS2</accession>
<proteinExistence type="inferred from homology"/>
<dbReference type="PANTHER" id="PTHR47926:SF378">
    <property type="entry name" value="PENTATRICOPEPTIDE REPEAT (PPR) SUPERFAMILY PROTEIN"/>
    <property type="match status" value="1"/>
</dbReference>
<feature type="repeat" description="PPR" evidence="3">
    <location>
        <begin position="394"/>
        <end position="428"/>
    </location>
</feature>
<dbReference type="InterPro" id="IPR002885">
    <property type="entry name" value="PPR_rpt"/>
</dbReference>
<dbReference type="InterPro" id="IPR046960">
    <property type="entry name" value="PPR_At4g14850-like_plant"/>
</dbReference>
<dbReference type="Pfam" id="PF14432">
    <property type="entry name" value="DYW_deaminase"/>
    <property type="match status" value="1"/>
</dbReference>
<dbReference type="KEGG" id="peu:105133761"/>
<evidence type="ECO:0000313" key="6">
    <source>
        <dbReference type="RefSeq" id="XP_011036166.1"/>
    </source>
</evidence>
<dbReference type="Gene3D" id="1.25.40.10">
    <property type="entry name" value="Tetratricopeptide repeat domain"/>
    <property type="match status" value="4"/>
</dbReference>
<name>A0AAJ6UVS2_POPEU</name>
<dbReference type="InterPro" id="IPR032867">
    <property type="entry name" value="DYW_dom"/>
</dbReference>
<dbReference type="InterPro" id="IPR046849">
    <property type="entry name" value="E2_motif"/>
</dbReference>
<dbReference type="GO" id="GO:0003723">
    <property type="term" value="F:RNA binding"/>
    <property type="evidence" value="ECO:0007669"/>
    <property type="project" value="InterPro"/>
</dbReference>
<dbReference type="Proteomes" id="UP000694918">
    <property type="component" value="Unplaced"/>
</dbReference>
<dbReference type="PROSITE" id="PS51375">
    <property type="entry name" value="PPR"/>
    <property type="match status" value="5"/>
</dbReference>
<dbReference type="Pfam" id="PF13041">
    <property type="entry name" value="PPR_2"/>
    <property type="match status" value="4"/>
</dbReference>
<feature type="repeat" description="PPR" evidence="3">
    <location>
        <begin position="293"/>
        <end position="327"/>
    </location>
</feature>
<organism evidence="5 6">
    <name type="scientific">Populus euphratica</name>
    <name type="common">Euphrates poplar</name>
    <dbReference type="NCBI Taxonomy" id="75702"/>
    <lineage>
        <taxon>Eukaryota</taxon>
        <taxon>Viridiplantae</taxon>
        <taxon>Streptophyta</taxon>
        <taxon>Embryophyta</taxon>
        <taxon>Tracheophyta</taxon>
        <taxon>Spermatophyta</taxon>
        <taxon>Magnoliopsida</taxon>
        <taxon>eudicotyledons</taxon>
        <taxon>Gunneridae</taxon>
        <taxon>Pentapetalae</taxon>
        <taxon>rosids</taxon>
        <taxon>fabids</taxon>
        <taxon>Malpighiales</taxon>
        <taxon>Salicaceae</taxon>
        <taxon>Saliceae</taxon>
        <taxon>Populus</taxon>
    </lineage>
</organism>
<keyword evidence="2" id="KW-0677">Repeat</keyword>
<reference evidence="6" key="1">
    <citation type="submission" date="2025-08" db="UniProtKB">
        <authorList>
            <consortium name="RefSeq"/>
        </authorList>
    </citation>
    <scope>IDENTIFICATION</scope>
</reference>
<dbReference type="GeneID" id="105133761"/>
<dbReference type="FunFam" id="1.25.40.10:FF:000227">
    <property type="entry name" value="Pentatricopeptide repeat-containing protein At3g13880"/>
    <property type="match status" value="1"/>
</dbReference>
<dbReference type="FunFam" id="1.25.40.10:FF:000309">
    <property type="entry name" value="Pentatricopeptide repeat-containing protein, chloroplastic"/>
    <property type="match status" value="1"/>
</dbReference>
<dbReference type="GO" id="GO:0009451">
    <property type="term" value="P:RNA modification"/>
    <property type="evidence" value="ECO:0007669"/>
    <property type="project" value="InterPro"/>
</dbReference>
<feature type="domain" description="DYW" evidence="4">
    <location>
        <begin position="725"/>
        <end position="801"/>
    </location>
</feature>
<dbReference type="AlphaFoldDB" id="A0AAJ6UVS2"/>
<evidence type="ECO:0000259" key="4">
    <source>
        <dbReference type="Pfam" id="PF14432"/>
    </source>
</evidence>
<feature type="repeat" description="PPR" evidence="3">
    <location>
        <begin position="161"/>
        <end position="191"/>
    </location>
</feature>
<sequence length="801" mass="89559">MQTQPAWLLALNKSCSHNYIVKKFEIPANSLYSMNAHYCFAVSSLNPSPVIIAHDKIPQSIKAAANFSQIPSWVSLKSTPSSLQTQENINKAQIESIHLISLSKQGKLKEAREFLKQMEEAGISVSPRSYKCLFEACGKIKSLLDGRLFHEQMQRTVKKPPEFLENSVLKMYCECGSLADARKVFDEMRGRNLVSWNTIISAYAENGVFDKGFCMFSNMLELETKPNASTYIGFLRSLLNPSGLKIGKQIHSHAIRSGLGSTASVNTAISNMYVKCGWLEGAELFFEKMSEKNAVAWTGIMVGYTQAERQMDALALFAKMVNEGVELDEYVFSIVLKACAGLEELNFGRQIHGHIVKLGLEFEVSVGTPLVDFYVKCSNLESATKAFEWIGEPNDVSWSALITGYCQMGEFEEALKTFESLRTRSVDINSFTYTSIFQACSALADFNSGAQAHADAIKSSLVAYQHGESAMITMYSRCGRLDYATRVFESIDDPDAVAWTAIIAGYAYQGNAPEALKLFRRMQDCGVRPNAVTFIAVLTACSHSGLVIEGRQYLESMSSNYGVAPTIDHYDCMVDIYSRAGFLQEALELIRSMPFSPDAMSWKCLLGGCWTYRNLEIGELAAENLFQLDPEDTAGYILMFNLYASFGKWKEAANVRKMMGERNLRKELSCSWITVKGKVHRFTVGDKHHPQTEEIYSKLEALNDSVIKEETGLLTEEDVSNTLPERKEQLLVHSERLALAFGLISTPSSAPVVVFKNLRACKDCHDFGKQVSLITGREIVVRDSFRFHHFKLGECSCNDYW</sequence>
<dbReference type="PANTHER" id="PTHR47926">
    <property type="entry name" value="PENTATRICOPEPTIDE REPEAT-CONTAINING PROTEIN"/>
    <property type="match status" value="1"/>
</dbReference>
<comment type="similarity">
    <text evidence="1">Belongs to the PPR family. PCMP-H subfamily.</text>
</comment>
<protein>
    <submittedName>
        <fullName evidence="6">Pentatricopeptide repeat-containing protein At5g13270, chloroplastic-like</fullName>
    </submittedName>
</protein>
<gene>
    <name evidence="6" type="primary">LOC105133761</name>
</gene>
<dbReference type="GO" id="GO:0008270">
    <property type="term" value="F:zinc ion binding"/>
    <property type="evidence" value="ECO:0007669"/>
    <property type="project" value="InterPro"/>
</dbReference>
<evidence type="ECO:0000256" key="1">
    <source>
        <dbReference type="ARBA" id="ARBA00006643"/>
    </source>
</evidence>
<dbReference type="Pfam" id="PF01535">
    <property type="entry name" value="PPR"/>
    <property type="match status" value="3"/>
</dbReference>
<dbReference type="InterPro" id="IPR011990">
    <property type="entry name" value="TPR-like_helical_dom_sf"/>
</dbReference>
<evidence type="ECO:0000313" key="5">
    <source>
        <dbReference type="Proteomes" id="UP000694918"/>
    </source>
</evidence>
<dbReference type="RefSeq" id="XP_011036166.1">
    <property type="nucleotide sequence ID" value="XM_011037864.1"/>
</dbReference>
<dbReference type="Pfam" id="PF20430">
    <property type="entry name" value="Eplus_motif"/>
    <property type="match status" value="1"/>
</dbReference>
<evidence type="ECO:0000256" key="3">
    <source>
        <dbReference type="PROSITE-ProRule" id="PRU00708"/>
    </source>
</evidence>
<feature type="repeat" description="PPR" evidence="3">
    <location>
        <begin position="192"/>
        <end position="226"/>
    </location>
</feature>
<evidence type="ECO:0000256" key="2">
    <source>
        <dbReference type="ARBA" id="ARBA00022737"/>
    </source>
</evidence>
<dbReference type="FunFam" id="1.25.40.10:FF:001366">
    <property type="entry name" value="Pentatricopeptide repeat-containing protein"/>
    <property type="match status" value="1"/>
</dbReference>
<dbReference type="NCBIfam" id="TIGR00756">
    <property type="entry name" value="PPR"/>
    <property type="match status" value="5"/>
</dbReference>
<dbReference type="InterPro" id="IPR046848">
    <property type="entry name" value="E_motif"/>
</dbReference>
<dbReference type="Pfam" id="PF20431">
    <property type="entry name" value="E_motif"/>
    <property type="match status" value="1"/>
</dbReference>
<keyword evidence="5" id="KW-1185">Reference proteome</keyword>